<dbReference type="AlphaFoldDB" id="A0A1V4AS75"/>
<dbReference type="EMBL" id="AYTS01000107">
    <property type="protein sequence ID" value="OOP55970.1"/>
    <property type="molecule type" value="Genomic_DNA"/>
</dbReference>
<evidence type="ECO:0000313" key="2">
    <source>
        <dbReference type="Proteomes" id="UP000189681"/>
    </source>
</evidence>
<sequence length="92" mass="9962">MVVCLLEGDAAVPSFCVVSAIPDELNSLVRESDQKVLCIIILSTGVRCREELPGVDSRICPFCGKKRTASSETLFPITNSPPGEVQFLTCFI</sequence>
<gene>
    <name evidence="1" type="ORF">AYP45_11880</name>
</gene>
<accession>A0A1V4AS75</accession>
<proteinExistence type="predicted"/>
<protein>
    <submittedName>
        <fullName evidence="1">Uncharacterized protein</fullName>
    </submittedName>
</protein>
<reference evidence="1 2" key="1">
    <citation type="journal article" date="2017" name="Water Res.">
        <title>Discovery and metagenomic analysis of an anammox bacterial enrichment related to Candidatus "Brocadia caroliniensis" in a full-scale glycerol-fed nitritation-denitritation separate centrate treatment process.</title>
        <authorList>
            <person name="Park H."/>
            <person name="Brotto A.C."/>
            <person name="van Loosdrecht M.C."/>
            <person name="Chandran K."/>
        </authorList>
    </citation>
    <scope>NUCLEOTIDE SEQUENCE [LARGE SCALE GENOMIC DNA]</scope>
    <source>
        <strain evidence="1">26THWARD</strain>
    </source>
</reference>
<comment type="caution">
    <text evidence="1">The sequence shown here is derived from an EMBL/GenBank/DDBJ whole genome shotgun (WGS) entry which is preliminary data.</text>
</comment>
<organism evidence="1 2">
    <name type="scientific">Candidatus Brocadia carolinensis</name>
    <dbReference type="NCBI Taxonomy" id="1004156"/>
    <lineage>
        <taxon>Bacteria</taxon>
        <taxon>Pseudomonadati</taxon>
        <taxon>Planctomycetota</taxon>
        <taxon>Candidatus Brocadiia</taxon>
        <taxon>Candidatus Brocadiales</taxon>
        <taxon>Candidatus Brocadiaceae</taxon>
        <taxon>Candidatus Brocadia</taxon>
    </lineage>
</organism>
<evidence type="ECO:0000313" key="1">
    <source>
        <dbReference type="EMBL" id="OOP55970.1"/>
    </source>
</evidence>
<dbReference type="STRING" id="1004156.AYP45_11880"/>
<dbReference type="Proteomes" id="UP000189681">
    <property type="component" value="Unassembled WGS sequence"/>
</dbReference>
<name>A0A1V4AS75_9BACT</name>